<name>A0ABS4USS2_9ACTN</name>
<proteinExistence type="predicted"/>
<sequence length="92" mass="9500">MNRTQNTPEAASSHDTQAAEQAAAASHQTTDETTIDHPSAETFRMKNLDTHPCITIKWSLDSASRRRIGLPLAVAVAAPGATGAQGAGGASC</sequence>
<dbReference type="EMBL" id="JAGINT010000002">
    <property type="protein sequence ID" value="MBP2354594.1"/>
    <property type="molecule type" value="Genomic_DNA"/>
</dbReference>
<protein>
    <submittedName>
        <fullName evidence="2">Uncharacterized protein</fullName>
    </submittedName>
</protein>
<evidence type="ECO:0000256" key="1">
    <source>
        <dbReference type="SAM" id="MobiDB-lite"/>
    </source>
</evidence>
<organism evidence="2 3">
    <name type="scientific">Kribbella aluminosa</name>
    <dbReference type="NCBI Taxonomy" id="416017"/>
    <lineage>
        <taxon>Bacteria</taxon>
        <taxon>Bacillati</taxon>
        <taxon>Actinomycetota</taxon>
        <taxon>Actinomycetes</taxon>
        <taxon>Propionibacteriales</taxon>
        <taxon>Kribbellaceae</taxon>
        <taxon>Kribbella</taxon>
    </lineage>
</organism>
<gene>
    <name evidence="2" type="ORF">JOF29_005704</name>
</gene>
<feature type="compositionally biased region" description="Polar residues" evidence="1">
    <location>
        <begin position="1"/>
        <end position="16"/>
    </location>
</feature>
<dbReference type="Proteomes" id="UP000755585">
    <property type="component" value="Unassembled WGS sequence"/>
</dbReference>
<accession>A0ABS4USS2</accession>
<dbReference type="RefSeq" id="WP_209697379.1">
    <property type="nucleotide sequence ID" value="NZ_BAAAVU010000031.1"/>
</dbReference>
<feature type="region of interest" description="Disordered" evidence="1">
    <location>
        <begin position="1"/>
        <end position="39"/>
    </location>
</feature>
<evidence type="ECO:0000313" key="3">
    <source>
        <dbReference type="Proteomes" id="UP000755585"/>
    </source>
</evidence>
<evidence type="ECO:0000313" key="2">
    <source>
        <dbReference type="EMBL" id="MBP2354594.1"/>
    </source>
</evidence>
<reference evidence="2 3" key="1">
    <citation type="submission" date="2021-03" db="EMBL/GenBank/DDBJ databases">
        <title>Sequencing the genomes of 1000 actinobacteria strains.</title>
        <authorList>
            <person name="Klenk H.-P."/>
        </authorList>
    </citation>
    <scope>NUCLEOTIDE SEQUENCE [LARGE SCALE GENOMIC DNA]</scope>
    <source>
        <strain evidence="2 3">DSM 18824</strain>
    </source>
</reference>
<keyword evidence="3" id="KW-1185">Reference proteome</keyword>
<comment type="caution">
    <text evidence="2">The sequence shown here is derived from an EMBL/GenBank/DDBJ whole genome shotgun (WGS) entry which is preliminary data.</text>
</comment>